<dbReference type="EMBL" id="GBRH01263240">
    <property type="protein sequence ID" value="JAD34655.1"/>
    <property type="molecule type" value="Transcribed_RNA"/>
</dbReference>
<evidence type="ECO:0000313" key="1">
    <source>
        <dbReference type="EMBL" id="JAD34655.1"/>
    </source>
</evidence>
<reference evidence="1" key="1">
    <citation type="submission" date="2014-09" db="EMBL/GenBank/DDBJ databases">
        <authorList>
            <person name="Magalhaes I.L.F."/>
            <person name="Oliveira U."/>
            <person name="Santos F.R."/>
            <person name="Vidigal T.H.D.A."/>
            <person name="Brescovit A.D."/>
            <person name="Santos A.J."/>
        </authorList>
    </citation>
    <scope>NUCLEOTIDE SEQUENCE</scope>
    <source>
        <tissue evidence="1">Shoot tissue taken approximately 20 cm above the soil surface</tissue>
    </source>
</reference>
<name>A0A0A8ZD63_ARUDO</name>
<organism evidence="1">
    <name type="scientific">Arundo donax</name>
    <name type="common">Giant reed</name>
    <name type="synonym">Donax arundinaceus</name>
    <dbReference type="NCBI Taxonomy" id="35708"/>
    <lineage>
        <taxon>Eukaryota</taxon>
        <taxon>Viridiplantae</taxon>
        <taxon>Streptophyta</taxon>
        <taxon>Embryophyta</taxon>
        <taxon>Tracheophyta</taxon>
        <taxon>Spermatophyta</taxon>
        <taxon>Magnoliopsida</taxon>
        <taxon>Liliopsida</taxon>
        <taxon>Poales</taxon>
        <taxon>Poaceae</taxon>
        <taxon>PACMAD clade</taxon>
        <taxon>Arundinoideae</taxon>
        <taxon>Arundineae</taxon>
        <taxon>Arundo</taxon>
    </lineage>
</organism>
<protein>
    <submittedName>
        <fullName evidence="1">Uncharacterized protein</fullName>
    </submittedName>
</protein>
<proteinExistence type="predicted"/>
<sequence length="45" mass="4967">MLLLNQFLDILSLKLFSLHPLGSQARLSAKTSNKQVSTISLVVLK</sequence>
<accession>A0A0A8ZD63</accession>
<dbReference type="AlphaFoldDB" id="A0A0A8ZD63"/>
<reference evidence="1" key="2">
    <citation type="journal article" date="2015" name="Data Brief">
        <title>Shoot transcriptome of the giant reed, Arundo donax.</title>
        <authorList>
            <person name="Barrero R.A."/>
            <person name="Guerrero F.D."/>
            <person name="Moolhuijzen P."/>
            <person name="Goolsby J.A."/>
            <person name="Tidwell J."/>
            <person name="Bellgard S.E."/>
            <person name="Bellgard M.I."/>
        </authorList>
    </citation>
    <scope>NUCLEOTIDE SEQUENCE</scope>
    <source>
        <tissue evidence="1">Shoot tissue taken approximately 20 cm above the soil surface</tissue>
    </source>
</reference>